<dbReference type="InterPro" id="IPR050147">
    <property type="entry name" value="Ser/Thr_Dehydratase"/>
</dbReference>
<dbReference type="InterPro" id="IPR001926">
    <property type="entry name" value="TrpB-like_PALP"/>
</dbReference>
<comment type="caution">
    <text evidence="5">The sequence shown here is derived from an EMBL/GenBank/DDBJ whole genome shotgun (WGS) entry which is preliminary data.</text>
</comment>
<dbReference type="PROSITE" id="PS00165">
    <property type="entry name" value="DEHYDRATASE_SER_THR"/>
    <property type="match status" value="1"/>
</dbReference>
<dbReference type="Proteomes" id="UP000737171">
    <property type="component" value="Unassembled WGS sequence"/>
</dbReference>
<dbReference type="PANTHER" id="PTHR48078">
    <property type="entry name" value="THREONINE DEHYDRATASE, MITOCHONDRIAL-RELATED"/>
    <property type="match status" value="1"/>
</dbReference>
<organism evidence="5 6">
    <name type="scientific">Pseudaquabacterium terrae</name>
    <dbReference type="NCBI Taxonomy" id="2732868"/>
    <lineage>
        <taxon>Bacteria</taxon>
        <taxon>Pseudomonadati</taxon>
        <taxon>Pseudomonadota</taxon>
        <taxon>Betaproteobacteria</taxon>
        <taxon>Burkholderiales</taxon>
        <taxon>Sphaerotilaceae</taxon>
        <taxon>Pseudaquabacterium</taxon>
    </lineage>
</organism>
<keyword evidence="6" id="KW-1185">Reference proteome</keyword>
<feature type="domain" description="Tryptophan synthase beta chain-like PALP" evidence="4">
    <location>
        <begin position="47"/>
        <end position="322"/>
    </location>
</feature>
<dbReference type="PANTHER" id="PTHR48078:SF6">
    <property type="entry name" value="L-THREONINE DEHYDRATASE CATABOLIC TDCB"/>
    <property type="match status" value="1"/>
</dbReference>
<comment type="cofactor">
    <cofactor evidence="1">
        <name>pyridoxal 5'-phosphate</name>
        <dbReference type="ChEBI" id="CHEBI:597326"/>
    </cofactor>
</comment>
<dbReference type="CDD" id="cd01562">
    <property type="entry name" value="Thr-dehyd"/>
    <property type="match status" value="1"/>
</dbReference>
<evidence type="ECO:0000259" key="4">
    <source>
        <dbReference type="Pfam" id="PF00291"/>
    </source>
</evidence>
<dbReference type="InterPro" id="IPR000634">
    <property type="entry name" value="Ser/Thr_deHydtase_PyrdxlP-BS"/>
</dbReference>
<dbReference type="EMBL" id="JABRWJ010000006">
    <property type="protein sequence ID" value="NRF69322.1"/>
    <property type="molecule type" value="Genomic_DNA"/>
</dbReference>
<name>A0ABX2EL79_9BURK</name>
<dbReference type="RefSeq" id="WP_173125973.1">
    <property type="nucleotide sequence ID" value="NZ_JABRWJ010000006.1"/>
</dbReference>
<reference evidence="5 6" key="1">
    <citation type="submission" date="2020-05" db="EMBL/GenBank/DDBJ databases">
        <title>Aquincola sp. isolate from soil.</title>
        <authorList>
            <person name="Han J."/>
            <person name="Kim D.-U."/>
        </authorList>
    </citation>
    <scope>NUCLEOTIDE SEQUENCE [LARGE SCALE GENOMIC DNA]</scope>
    <source>
        <strain evidence="5 6">S2</strain>
    </source>
</reference>
<keyword evidence="3" id="KW-0456">Lyase</keyword>
<dbReference type="InterPro" id="IPR036052">
    <property type="entry name" value="TrpB-like_PALP_sf"/>
</dbReference>
<gene>
    <name evidence="5" type="ORF">HLB44_20190</name>
</gene>
<proteinExistence type="predicted"/>
<evidence type="ECO:0000256" key="2">
    <source>
        <dbReference type="ARBA" id="ARBA00022898"/>
    </source>
</evidence>
<dbReference type="Pfam" id="PF00291">
    <property type="entry name" value="PALP"/>
    <property type="match status" value="1"/>
</dbReference>
<evidence type="ECO:0000313" key="5">
    <source>
        <dbReference type="EMBL" id="NRF69322.1"/>
    </source>
</evidence>
<keyword evidence="2" id="KW-0663">Pyridoxal phosphate</keyword>
<dbReference type="Gene3D" id="3.40.50.1100">
    <property type="match status" value="2"/>
</dbReference>
<protein>
    <submittedName>
        <fullName evidence="5">Threonine/serine dehydratase</fullName>
    </submittedName>
</protein>
<evidence type="ECO:0000256" key="1">
    <source>
        <dbReference type="ARBA" id="ARBA00001933"/>
    </source>
</evidence>
<accession>A0ABX2EL79</accession>
<evidence type="ECO:0000313" key="6">
    <source>
        <dbReference type="Proteomes" id="UP000737171"/>
    </source>
</evidence>
<evidence type="ECO:0000256" key="3">
    <source>
        <dbReference type="ARBA" id="ARBA00023239"/>
    </source>
</evidence>
<dbReference type="SUPFAM" id="SSF53686">
    <property type="entry name" value="Tryptophan synthase beta subunit-like PLP-dependent enzymes"/>
    <property type="match status" value="1"/>
</dbReference>
<sequence length="344" mass="35739">MQALMQDAAAASFTAYPSLDELRATAARLQGRVLRTPVWRWQTGVVAERLAPATEVWLKLELLQRSGSFKLRGALNNVAVLDDAARARGVTAASAGNHAMAVALAAQAAGTPAKVAMPRHASPARMAACRAAGAEVLLFDTIHDAFAAARALVESEGRTMIHPFDGPLTAAGTGTVGLELMEQVAGLDAVVVPVGGGGLAGGIAAAVKQLNPRCEVFGVEPLGADAMARSFDAGAPVTLERVDTVADSLGAPYAMDYSFGVCRRFVDEVVRVSDDALCQALHWLFRDMKLAVEPAGAAATAALFGPLRERLDGRKVALIVCGANLDADTFARLLARGAALDQSA</sequence>